<keyword evidence="4" id="KW-0949">S-adenosyl-L-methionine</keyword>
<keyword evidence="5" id="KW-0443">Lipid metabolism</keyword>
<dbReference type="PANTHER" id="PTHR43667:SF2">
    <property type="entry name" value="FATTY ACID C-METHYL TRANSFERASE"/>
    <property type="match status" value="1"/>
</dbReference>
<dbReference type="PIRSF" id="PIRSF003085">
    <property type="entry name" value="CMAS"/>
    <property type="match status" value="1"/>
</dbReference>
<evidence type="ECO:0000256" key="5">
    <source>
        <dbReference type="ARBA" id="ARBA00023098"/>
    </source>
</evidence>
<dbReference type="GO" id="GO:0032259">
    <property type="term" value="P:methylation"/>
    <property type="evidence" value="ECO:0007669"/>
    <property type="project" value="UniProtKB-KW"/>
</dbReference>
<evidence type="ECO:0000256" key="4">
    <source>
        <dbReference type="ARBA" id="ARBA00022691"/>
    </source>
</evidence>
<dbReference type="InterPro" id="IPR003333">
    <property type="entry name" value="CMAS"/>
</dbReference>
<dbReference type="EC" id="2.1.1.-" evidence="6"/>
<keyword evidence="3 6" id="KW-0808">Transferase</keyword>
<dbReference type="SUPFAM" id="SSF53335">
    <property type="entry name" value="S-adenosyl-L-methionine-dependent methyltransferases"/>
    <property type="match status" value="1"/>
</dbReference>
<protein>
    <submittedName>
        <fullName evidence="6">Class I SAM-dependent methyltransferase</fullName>
        <ecNumber evidence="6">2.1.1.-</ecNumber>
    </submittedName>
</protein>
<keyword evidence="2 6" id="KW-0489">Methyltransferase</keyword>
<evidence type="ECO:0000313" key="7">
    <source>
        <dbReference type="Proteomes" id="UP001597295"/>
    </source>
</evidence>
<name>A0ABW5DN44_9PROT</name>
<sequence>MTTLTSIWPLLLGPGALLDRLIPHFIGPHLEIGNLTIIMPSGESRFLSGKHHGPQATLVIHRARALRRLALEGAVGFGDAYLDGDWDSPDLTALLELGDRNATGLGGHMIARLLGRVWHRLNDNTRRGSRRNIEAHYDLGNAFYSRWLDPGMTYSAALFESEADSLEGAQIRKYRALADDIGLAPGMRVLEIGCGWGGFAEIAARDYGAHVVGLTLSREQHDWATKRMAAQGLSDNVEIRLQDYRDVEGQFDRIVSIEMIEAVGERWWPRFFATLRDRLLPGGKIGLQAITIADDRFESYRAGCDFIQRRVFPGGMLPSLEAIRSQARQAGLKSDTRRSFGKDYDRTLQIWGKAFGEAWPSLRPLGFDQRFQRLWNFYIAYCRAGFRSGAIDVSHFVLEPVLSEGEVA</sequence>
<dbReference type="PANTHER" id="PTHR43667">
    <property type="entry name" value="CYCLOPROPANE-FATTY-ACYL-PHOSPHOLIPID SYNTHASE"/>
    <property type="match status" value="1"/>
</dbReference>
<evidence type="ECO:0000256" key="3">
    <source>
        <dbReference type="ARBA" id="ARBA00022679"/>
    </source>
</evidence>
<comment type="similarity">
    <text evidence="1">Belongs to the CFA/CMAS family.</text>
</comment>
<dbReference type="InterPro" id="IPR050723">
    <property type="entry name" value="CFA/CMAS"/>
</dbReference>
<dbReference type="CDD" id="cd02440">
    <property type="entry name" value="AdoMet_MTases"/>
    <property type="match status" value="1"/>
</dbReference>
<gene>
    <name evidence="6" type="ORF">ACFSM5_03280</name>
</gene>
<dbReference type="InterPro" id="IPR029063">
    <property type="entry name" value="SAM-dependent_MTases_sf"/>
</dbReference>
<dbReference type="GO" id="GO:0008168">
    <property type="term" value="F:methyltransferase activity"/>
    <property type="evidence" value="ECO:0007669"/>
    <property type="project" value="UniProtKB-KW"/>
</dbReference>
<evidence type="ECO:0000256" key="2">
    <source>
        <dbReference type="ARBA" id="ARBA00022603"/>
    </source>
</evidence>
<reference evidence="7" key="1">
    <citation type="journal article" date="2019" name="Int. J. Syst. Evol. Microbiol.">
        <title>The Global Catalogue of Microorganisms (GCM) 10K type strain sequencing project: providing services to taxonomists for standard genome sequencing and annotation.</title>
        <authorList>
            <consortium name="The Broad Institute Genomics Platform"/>
            <consortium name="The Broad Institute Genome Sequencing Center for Infectious Disease"/>
            <person name="Wu L."/>
            <person name="Ma J."/>
        </authorList>
    </citation>
    <scope>NUCLEOTIDE SEQUENCE [LARGE SCALE GENOMIC DNA]</scope>
    <source>
        <strain evidence="7">CGMCC 1.19062</strain>
    </source>
</reference>
<accession>A0ABW5DN44</accession>
<dbReference type="EMBL" id="JBHUIP010000003">
    <property type="protein sequence ID" value="MFD2261894.1"/>
    <property type="molecule type" value="Genomic_DNA"/>
</dbReference>
<evidence type="ECO:0000256" key="1">
    <source>
        <dbReference type="ARBA" id="ARBA00010815"/>
    </source>
</evidence>
<dbReference type="RefSeq" id="WP_379874808.1">
    <property type="nucleotide sequence ID" value="NZ_JBHUIP010000003.1"/>
</dbReference>
<organism evidence="6 7">
    <name type="scientific">Lacibacterium aquatile</name>
    <dbReference type="NCBI Taxonomy" id="1168082"/>
    <lineage>
        <taxon>Bacteria</taxon>
        <taxon>Pseudomonadati</taxon>
        <taxon>Pseudomonadota</taxon>
        <taxon>Alphaproteobacteria</taxon>
        <taxon>Rhodospirillales</taxon>
        <taxon>Rhodospirillaceae</taxon>
    </lineage>
</organism>
<comment type="caution">
    <text evidence="6">The sequence shown here is derived from an EMBL/GenBank/DDBJ whole genome shotgun (WGS) entry which is preliminary data.</text>
</comment>
<evidence type="ECO:0000313" key="6">
    <source>
        <dbReference type="EMBL" id="MFD2261894.1"/>
    </source>
</evidence>
<dbReference type="Gene3D" id="3.40.50.150">
    <property type="entry name" value="Vaccinia Virus protein VP39"/>
    <property type="match status" value="1"/>
</dbReference>
<dbReference type="Pfam" id="PF02353">
    <property type="entry name" value="CMAS"/>
    <property type="match status" value="1"/>
</dbReference>
<proteinExistence type="inferred from homology"/>
<keyword evidence="7" id="KW-1185">Reference proteome</keyword>
<dbReference type="Proteomes" id="UP001597295">
    <property type="component" value="Unassembled WGS sequence"/>
</dbReference>